<name>A0ABM5QNV8_9CORY</name>
<comment type="pathway">
    <text evidence="1 8">Cofactor biosynthesis; (R)-pantothenate biosynthesis; (R)-pantothenate from (R)-pantoate and beta-alanine: step 1/1.</text>
</comment>
<evidence type="ECO:0000256" key="7">
    <source>
        <dbReference type="ARBA" id="ARBA00048258"/>
    </source>
</evidence>
<dbReference type="InterPro" id="IPR042176">
    <property type="entry name" value="Pantoate_ligase_C"/>
</dbReference>
<feature type="active site" description="Proton donor" evidence="8">
    <location>
        <position position="38"/>
    </location>
</feature>
<comment type="miscellaneous">
    <text evidence="8">The reaction proceeds by a bi uni uni bi ping pong mechanism.</text>
</comment>
<dbReference type="NCBIfam" id="TIGR00018">
    <property type="entry name" value="panC"/>
    <property type="match status" value="1"/>
</dbReference>
<keyword evidence="3 8" id="KW-0436">Ligase</keyword>
<dbReference type="Proteomes" id="UP000028504">
    <property type="component" value="Chromosome"/>
</dbReference>
<dbReference type="CDD" id="cd00560">
    <property type="entry name" value="PanC"/>
    <property type="match status" value="1"/>
</dbReference>
<keyword evidence="10" id="KW-1185">Reference proteome</keyword>
<feature type="binding site" evidence="8">
    <location>
        <begin position="189"/>
        <end position="192"/>
    </location>
    <ligand>
        <name>ATP</name>
        <dbReference type="ChEBI" id="CHEBI:30616"/>
    </ligand>
</feature>
<evidence type="ECO:0000313" key="10">
    <source>
        <dbReference type="Proteomes" id="UP000028504"/>
    </source>
</evidence>
<evidence type="ECO:0000256" key="6">
    <source>
        <dbReference type="ARBA" id="ARBA00022840"/>
    </source>
</evidence>
<feature type="binding site" evidence="8">
    <location>
        <begin position="31"/>
        <end position="38"/>
    </location>
    <ligand>
        <name>ATP</name>
        <dbReference type="ChEBI" id="CHEBI:30616"/>
    </ligand>
</feature>
<sequence length="282" mass="30196">MAQAAHTPEELRAVLSGLCAPGKTVGLVPTMGALHAGHARLVELARKENDVVVASVFVNLLQFSQLGDCADFRDYPRDEAADVAFLDSRGVDVIFAPTTQAMYPDGVPQIWVRTGRMGEVLEGASRPGHFDGVATVVTKLMSLVRPTRAYFGQKDAQQVAIVHRMVADLNLGVEIRAVPIVRAADGLAESSRNQHLSATDREHALALHRALFRLREQAGRGARPDLAGERARLAAADGIDLDYLVIVDPSTFAEDPDGSLALVAARVGTTRLIDNAVLRAAP</sequence>
<keyword evidence="6 8" id="KW-0067">ATP-binding</keyword>
<feature type="binding site" evidence="8">
    <location>
        <position position="62"/>
    </location>
    <ligand>
        <name>(R)-pantoate</name>
        <dbReference type="ChEBI" id="CHEBI:15980"/>
    </ligand>
</feature>
<dbReference type="PANTHER" id="PTHR21299">
    <property type="entry name" value="CYTIDYLATE KINASE/PANTOATE-BETA-ALANINE LIGASE"/>
    <property type="match status" value="1"/>
</dbReference>
<dbReference type="GO" id="GO:0016874">
    <property type="term" value="F:ligase activity"/>
    <property type="evidence" value="ECO:0007669"/>
    <property type="project" value="UniProtKB-KW"/>
</dbReference>
<reference evidence="9 10" key="1">
    <citation type="submission" date="2014-07" db="EMBL/GenBank/DDBJ databases">
        <title>Complete genome sequence of Corynebacterium atypicum DSM 44849: identifiction of the mycolic acid biosynthesis genes.</title>
        <authorList>
            <person name="Tippelt A."/>
            <person name="Mollmann S."/>
            <person name="Albersmeier A."/>
            <person name="Jaenicke S."/>
            <person name="Ruckert C."/>
            <person name="Tauch A."/>
        </authorList>
    </citation>
    <scope>NUCLEOTIDE SEQUENCE [LARGE SCALE GENOMIC DNA]</scope>
    <source>
        <strain evidence="9 10">R2070</strain>
    </source>
</reference>
<proteinExistence type="inferred from homology"/>
<evidence type="ECO:0000256" key="2">
    <source>
        <dbReference type="ARBA" id="ARBA00009256"/>
    </source>
</evidence>
<keyword evidence="8" id="KW-0963">Cytoplasm</keyword>
<organism evidence="9 10">
    <name type="scientific">Corynebacterium atypicum</name>
    <dbReference type="NCBI Taxonomy" id="191610"/>
    <lineage>
        <taxon>Bacteria</taxon>
        <taxon>Bacillati</taxon>
        <taxon>Actinomycetota</taxon>
        <taxon>Actinomycetes</taxon>
        <taxon>Mycobacteriales</taxon>
        <taxon>Corynebacteriaceae</taxon>
        <taxon>Corynebacterium</taxon>
    </lineage>
</organism>
<dbReference type="Pfam" id="PF02569">
    <property type="entry name" value="Pantoate_ligase"/>
    <property type="match status" value="1"/>
</dbReference>
<feature type="binding site" evidence="8">
    <location>
        <position position="181"/>
    </location>
    <ligand>
        <name>ATP</name>
        <dbReference type="ChEBI" id="CHEBI:30616"/>
    </ligand>
</feature>
<dbReference type="Gene3D" id="3.40.50.620">
    <property type="entry name" value="HUPs"/>
    <property type="match status" value="1"/>
</dbReference>
<gene>
    <name evidence="8" type="primary">panC</name>
    <name evidence="9" type="ORF">CATYP_07955</name>
</gene>
<dbReference type="InterPro" id="IPR014729">
    <property type="entry name" value="Rossmann-like_a/b/a_fold"/>
</dbReference>
<keyword evidence="5 8" id="KW-0547">Nucleotide-binding</keyword>
<comment type="function">
    <text evidence="8">Catalyzes the condensation of pantoate with beta-alanine in an ATP-dependent reaction via a pantoyl-adenylate intermediate.</text>
</comment>
<dbReference type="RefSeq" id="WP_038606352.1">
    <property type="nucleotide sequence ID" value="NZ_CP008944.1"/>
</dbReference>
<accession>A0ABM5QNV8</accession>
<evidence type="ECO:0000313" key="9">
    <source>
        <dbReference type="EMBL" id="AIG64528.1"/>
    </source>
</evidence>
<dbReference type="EMBL" id="CP008944">
    <property type="protein sequence ID" value="AIG64528.1"/>
    <property type="molecule type" value="Genomic_DNA"/>
</dbReference>
<evidence type="ECO:0000256" key="8">
    <source>
        <dbReference type="HAMAP-Rule" id="MF_00158"/>
    </source>
</evidence>
<feature type="binding site" evidence="8">
    <location>
        <begin position="152"/>
        <end position="155"/>
    </location>
    <ligand>
        <name>ATP</name>
        <dbReference type="ChEBI" id="CHEBI:30616"/>
    </ligand>
</feature>
<comment type="similarity">
    <text evidence="2 8">Belongs to the pantothenate synthetase family.</text>
</comment>
<protein>
    <recommendedName>
        <fullName evidence="8">Pantothenate synthetase</fullName>
        <shortName evidence="8">PS</shortName>
        <ecNumber evidence="8">6.3.2.1</ecNumber>
    </recommendedName>
    <alternativeName>
        <fullName evidence="8">Pantoate--beta-alanine ligase</fullName>
    </alternativeName>
    <alternativeName>
        <fullName evidence="8">Pantoate-activating enzyme</fullName>
    </alternativeName>
</protein>
<evidence type="ECO:0000256" key="5">
    <source>
        <dbReference type="ARBA" id="ARBA00022741"/>
    </source>
</evidence>
<evidence type="ECO:0000256" key="1">
    <source>
        <dbReference type="ARBA" id="ARBA00004990"/>
    </source>
</evidence>
<feature type="binding site" evidence="8">
    <location>
        <position position="158"/>
    </location>
    <ligand>
        <name>(R)-pantoate</name>
        <dbReference type="ChEBI" id="CHEBI:15980"/>
    </ligand>
</feature>
<comment type="subcellular location">
    <subcellularLocation>
        <location evidence="8">Cytoplasm</location>
    </subcellularLocation>
</comment>
<dbReference type="Gene3D" id="3.30.1300.10">
    <property type="entry name" value="Pantoate-beta-alanine ligase, C-terminal domain"/>
    <property type="match status" value="1"/>
</dbReference>
<comment type="subunit">
    <text evidence="8">Homodimer.</text>
</comment>
<evidence type="ECO:0000256" key="3">
    <source>
        <dbReference type="ARBA" id="ARBA00022598"/>
    </source>
</evidence>
<feature type="binding site" evidence="8">
    <location>
        <position position="62"/>
    </location>
    <ligand>
        <name>beta-alanine</name>
        <dbReference type="ChEBI" id="CHEBI:57966"/>
    </ligand>
</feature>
<dbReference type="EC" id="6.3.2.1" evidence="8"/>
<dbReference type="SUPFAM" id="SSF52374">
    <property type="entry name" value="Nucleotidylyl transferase"/>
    <property type="match status" value="1"/>
</dbReference>
<comment type="catalytic activity">
    <reaction evidence="7 8">
        <text>(R)-pantoate + beta-alanine + ATP = (R)-pantothenate + AMP + diphosphate + H(+)</text>
        <dbReference type="Rhea" id="RHEA:10912"/>
        <dbReference type="ChEBI" id="CHEBI:15378"/>
        <dbReference type="ChEBI" id="CHEBI:15980"/>
        <dbReference type="ChEBI" id="CHEBI:29032"/>
        <dbReference type="ChEBI" id="CHEBI:30616"/>
        <dbReference type="ChEBI" id="CHEBI:33019"/>
        <dbReference type="ChEBI" id="CHEBI:57966"/>
        <dbReference type="ChEBI" id="CHEBI:456215"/>
        <dbReference type="EC" id="6.3.2.1"/>
    </reaction>
</comment>
<evidence type="ECO:0000256" key="4">
    <source>
        <dbReference type="ARBA" id="ARBA00022655"/>
    </source>
</evidence>
<keyword evidence="4 8" id="KW-0566">Pantothenate biosynthesis</keyword>
<dbReference type="HAMAP" id="MF_00158">
    <property type="entry name" value="PanC"/>
    <property type="match status" value="1"/>
</dbReference>
<dbReference type="PANTHER" id="PTHR21299:SF1">
    <property type="entry name" value="PANTOATE--BETA-ALANINE LIGASE"/>
    <property type="match status" value="1"/>
</dbReference>
<dbReference type="InterPro" id="IPR003721">
    <property type="entry name" value="Pantoate_ligase"/>
</dbReference>